<dbReference type="PANTHER" id="PTHR12788">
    <property type="entry name" value="PROTEIN-TYROSINE SULFOTRANSFERASE 2"/>
    <property type="match status" value="1"/>
</dbReference>
<dbReference type="SUPFAM" id="SSF48452">
    <property type="entry name" value="TPR-like"/>
    <property type="match status" value="1"/>
</dbReference>
<dbReference type="Pfam" id="PF13432">
    <property type="entry name" value="TPR_16"/>
    <property type="match status" value="2"/>
</dbReference>
<dbReference type="GO" id="GO:0008476">
    <property type="term" value="F:protein-tyrosine sulfotransferase activity"/>
    <property type="evidence" value="ECO:0007669"/>
    <property type="project" value="InterPro"/>
</dbReference>
<dbReference type="Pfam" id="PF13469">
    <property type="entry name" value="Sulfotransfer_3"/>
    <property type="match status" value="1"/>
</dbReference>
<keyword evidence="2" id="KW-0802">TPR repeat</keyword>
<dbReference type="Pfam" id="PF13181">
    <property type="entry name" value="TPR_8"/>
    <property type="match status" value="1"/>
</dbReference>
<dbReference type="PROSITE" id="PS50005">
    <property type="entry name" value="TPR"/>
    <property type="match status" value="2"/>
</dbReference>
<dbReference type="AlphaFoldDB" id="A0A1X9NG38"/>
<evidence type="ECO:0000313" key="4">
    <source>
        <dbReference type="Proteomes" id="UP000193450"/>
    </source>
</evidence>
<gene>
    <name evidence="3" type="ORF">BST96_19785</name>
</gene>
<dbReference type="InterPro" id="IPR027417">
    <property type="entry name" value="P-loop_NTPase"/>
</dbReference>
<dbReference type="InterPro" id="IPR019734">
    <property type="entry name" value="TPR_rpt"/>
</dbReference>
<dbReference type="Gene3D" id="1.25.40.10">
    <property type="entry name" value="Tetratricopeptide repeat domain"/>
    <property type="match status" value="1"/>
</dbReference>
<accession>A0A1X9NG38</accession>
<name>A0A1X9NG38_9GAMM</name>
<dbReference type="EMBL" id="CP019343">
    <property type="protein sequence ID" value="ARN76141.1"/>
    <property type="molecule type" value="Genomic_DNA"/>
</dbReference>
<dbReference type="Gene3D" id="3.40.50.300">
    <property type="entry name" value="P-loop containing nucleotide triphosphate hydrolases"/>
    <property type="match status" value="1"/>
</dbReference>
<dbReference type="InterPro" id="IPR026634">
    <property type="entry name" value="TPST-like"/>
</dbReference>
<dbReference type="InterPro" id="IPR011990">
    <property type="entry name" value="TPR-like_helical_dom_sf"/>
</dbReference>
<feature type="repeat" description="TPR" evidence="2">
    <location>
        <begin position="40"/>
        <end position="73"/>
    </location>
</feature>
<evidence type="ECO:0000313" key="3">
    <source>
        <dbReference type="EMBL" id="ARN76141.1"/>
    </source>
</evidence>
<proteinExistence type="predicted"/>
<evidence type="ECO:0000256" key="2">
    <source>
        <dbReference type="PROSITE-ProRule" id="PRU00339"/>
    </source>
</evidence>
<keyword evidence="1" id="KW-0808">Transferase</keyword>
<dbReference type="SMART" id="SM00028">
    <property type="entry name" value="TPR"/>
    <property type="match status" value="4"/>
</dbReference>
<reference evidence="3 4" key="1">
    <citation type="submission" date="2016-11" db="EMBL/GenBank/DDBJ databases">
        <title>Trade-off between light-utilization and light-protection in marine flavobacteria.</title>
        <authorList>
            <person name="Kumagai Y."/>
        </authorList>
    </citation>
    <scope>NUCLEOTIDE SEQUENCE [LARGE SCALE GENOMIC DNA]</scope>
    <source>
        <strain evidence="3 4">NBRC 107125</strain>
    </source>
</reference>
<evidence type="ECO:0000256" key="1">
    <source>
        <dbReference type="ARBA" id="ARBA00022679"/>
    </source>
</evidence>
<dbReference type="STRING" id="716816.BST96_19785"/>
<dbReference type="Proteomes" id="UP000193450">
    <property type="component" value="Chromosome"/>
</dbReference>
<organism evidence="3 4">
    <name type="scientific">Oceanicoccus sagamiensis</name>
    <dbReference type="NCBI Taxonomy" id="716816"/>
    <lineage>
        <taxon>Bacteria</taxon>
        <taxon>Pseudomonadati</taxon>
        <taxon>Pseudomonadota</taxon>
        <taxon>Gammaproteobacteria</taxon>
        <taxon>Cellvibrionales</taxon>
        <taxon>Spongiibacteraceae</taxon>
        <taxon>Oceanicoccus</taxon>
    </lineage>
</organism>
<dbReference type="PANTHER" id="PTHR12788:SF10">
    <property type="entry name" value="PROTEIN-TYROSINE SULFOTRANSFERASE"/>
    <property type="match status" value="1"/>
</dbReference>
<dbReference type="SUPFAM" id="SSF52540">
    <property type="entry name" value="P-loop containing nucleoside triphosphate hydrolases"/>
    <property type="match status" value="1"/>
</dbReference>
<dbReference type="KEGG" id="osg:BST96_19785"/>
<protein>
    <submittedName>
        <fullName evidence="3">Uncharacterized protein</fullName>
    </submittedName>
</protein>
<feature type="repeat" description="TPR" evidence="2">
    <location>
        <begin position="141"/>
        <end position="174"/>
    </location>
</feature>
<keyword evidence="4" id="KW-1185">Reference proteome</keyword>
<sequence length="519" mass="58553">MLAKIAADMAVLQHALAAGDMATVEKNSQLIIEKYPATPQARFELAMFWYNQLGNYKLAIQLLEDALKLDPDHVPCLMHLGVIYIRVVRDGAPECFERVLELEPRNTDAMVKLAKTYMVKSDFANAESLLLTAAKADPSNCEIYLFLGDIYKADNRIEDAQATYRKVLTLEPRSGIAHRILSTISPHEAVDDDILAMEALYQNSFASMEDRRMAALGLGKAYDDLHDFDKSFHFYSEGNRLLRASLNTGPPDYRANVESICRIFSSTYVDKLKQHASDTEGPVFILGMPRSGTSLVEQIVASHSLVHGAGEFFALGVLLESAGPLSYPEIVDSLSCEDNAALLQNYWQKLKALAPSGEPFVTDKTPHYFQYIGLIAALLPNAKIIHCTRDPRATCVSIFMQGFPEGHYYASDLKELGEYYRCYQDIMRHWHELFPGQILDVNYEELVADKDVYVRKILDHCNLDVEEECLSFHKSKRSVQTPSFLQVRQPVYTKALKGWQRYEQHLQPLFEGLGESLST</sequence>